<evidence type="ECO:0000313" key="2">
    <source>
        <dbReference type="Proteomes" id="UP000544122"/>
    </source>
</evidence>
<dbReference type="EMBL" id="JAAVLX010000005">
    <property type="protein sequence ID" value="NOJ41538.1"/>
    <property type="molecule type" value="Genomic_DNA"/>
</dbReference>
<dbReference type="AlphaFoldDB" id="A0A7Y4GT58"/>
<proteinExistence type="predicted"/>
<name>A0A7Y4GT58_9BRAD</name>
<reference evidence="1 2" key="1">
    <citation type="submission" date="2020-03" db="EMBL/GenBank/DDBJ databases">
        <title>Bradyrhizobium diversity isolated from nodules of Indigofera sp.</title>
        <authorList>
            <person name="Klepa M."/>
            <person name="Helene L."/>
            <person name="Hungria M."/>
        </authorList>
    </citation>
    <scope>NUCLEOTIDE SEQUENCE [LARGE SCALE GENOMIC DNA]</scope>
    <source>
        <strain evidence="1 2">WSM 1791</strain>
    </source>
</reference>
<accession>A0A7Y4GT58</accession>
<evidence type="ECO:0000313" key="1">
    <source>
        <dbReference type="EMBL" id="NOJ41538.1"/>
    </source>
</evidence>
<comment type="caution">
    <text evidence="1">The sequence shown here is derived from an EMBL/GenBank/DDBJ whole genome shotgun (WGS) entry which is preliminary data.</text>
</comment>
<sequence>MITIEDFSPAARFSEWHEYIAVEAIAIILELQLCLKAGCPHFYTKAYARRTAKCWLFRRGPFPIVAFLILDDPSLKASVLGRTSWAISTTSQVA</sequence>
<dbReference type="RefSeq" id="WP_171580780.1">
    <property type="nucleotide sequence ID" value="NZ_JAAVLX010000005.1"/>
</dbReference>
<gene>
    <name evidence="1" type="ORF">HCN58_18400</name>
</gene>
<keyword evidence="2" id="KW-1185">Reference proteome</keyword>
<organism evidence="1 2">
    <name type="scientific">Bradyrhizobium australiense</name>
    <dbReference type="NCBI Taxonomy" id="2721161"/>
    <lineage>
        <taxon>Bacteria</taxon>
        <taxon>Pseudomonadati</taxon>
        <taxon>Pseudomonadota</taxon>
        <taxon>Alphaproteobacteria</taxon>
        <taxon>Hyphomicrobiales</taxon>
        <taxon>Nitrobacteraceae</taxon>
        <taxon>Bradyrhizobium</taxon>
    </lineage>
</organism>
<dbReference type="Proteomes" id="UP000544122">
    <property type="component" value="Unassembled WGS sequence"/>
</dbReference>
<protein>
    <submittedName>
        <fullName evidence="1">Uncharacterized protein</fullName>
    </submittedName>
</protein>